<keyword evidence="1" id="KW-0195">Cyclin</keyword>
<dbReference type="Pfam" id="PF00134">
    <property type="entry name" value="Cyclin_N"/>
    <property type="match status" value="1"/>
</dbReference>
<evidence type="ECO:0000256" key="1">
    <source>
        <dbReference type="RuleBase" id="RU000383"/>
    </source>
</evidence>
<comment type="similarity">
    <text evidence="1">Belongs to the cyclin family.</text>
</comment>
<reference evidence="4" key="1">
    <citation type="submission" date="2021-02" db="EMBL/GenBank/DDBJ databases">
        <authorList>
            <person name="Palmer J.M."/>
        </authorList>
    </citation>
    <scope>NUCLEOTIDE SEQUENCE</scope>
    <source>
        <strain evidence="4">SCRP734</strain>
    </source>
</reference>
<dbReference type="SMART" id="SM00385">
    <property type="entry name" value="CYCLIN"/>
    <property type="match status" value="2"/>
</dbReference>
<gene>
    <name evidence="4" type="ORF">PHYPSEUDO_005467</name>
</gene>
<dbReference type="GO" id="GO:0006357">
    <property type="term" value="P:regulation of transcription by RNA polymerase II"/>
    <property type="evidence" value="ECO:0007669"/>
    <property type="project" value="InterPro"/>
</dbReference>
<protein>
    <recommendedName>
        <fullName evidence="3">Cyclin-like domain-containing protein</fullName>
    </recommendedName>
</protein>
<feature type="domain" description="Cyclin-like" evidence="3">
    <location>
        <begin position="41"/>
        <end position="126"/>
    </location>
</feature>
<dbReference type="PANTHER" id="PTHR10026">
    <property type="entry name" value="CYCLIN"/>
    <property type="match status" value="1"/>
</dbReference>
<sequence length="401" mass="45952">MAARPVPVRVVLPASSLARSPSREDGVAAAVERLHRSFGCELVQEAGVLLRLPQVVTATAQTLLQRFYYRKSLRQFDAFRVAVSCLFLAAKVEERPKRIRDVVGVFYAMFRRRKWRRATAAQQLVDLDGATFSQWRMWLIMVERQVLIDLGFSVYNVTEHPHKFVLYYVKVLDGSSELAQQAWGYINDSLRTDLCVRYKAPVIACAAIFLASRFQGVALPESPPWYALFDVDKTQLYAVSVAIMELYKQEKVQWLEPLTEANPFAVDDHPMEGEEEDAAPEEAAVVDGREDREKEVSPQEPSSFATAEASTPAAEQSKSSSHSALKASERRSRWDDGLAKSRRGRSRSPDSRERRRDASRSRRKRSRSRSTSRSRSSRSRSRRSRSYSRSRSRSYERYRRR</sequence>
<dbReference type="CDD" id="cd20532">
    <property type="entry name" value="CYCLIN_CCNL_rpt1"/>
    <property type="match status" value="1"/>
</dbReference>
<organism evidence="4 5">
    <name type="scientific">Phytophthora pseudosyringae</name>
    <dbReference type="NCBI Taxonomy" id="221518"/>
    <lineage>
        <taxon>Eukaryota</taxon>
        <taxon>Sar</taxon>
        <taxon>Stramenopiles</taxon>
        <taxon>Oomycota</taxon>
        <taxon>Peronosporomycetes</taxon>
        <taxon>Peronosporales</taxon>
        <taxon>Peronosporaceae</taxon>
        <taxon>Phytophthora</taxon>
    </lineage>
</organism>
<evidence type="ECO:0000313" key="5">
    <source>
        <dbReference type="Proteomes" id="UP000694044"/>
    </source>
</evidence>
<comment type="caution">
    <text evidence="4">The sequence shown here is derived from an EMBL/GenBank/DDBJ whole genome shotgun (WGS) entry which is preliminary data.</text>
</comment>
<dbReference type="InterPro" id="IPR013763">
    <property type="entry name" value="Cyclin-like_dom"/>
</dbReference>
<dbReference type="CDD" id="cd20533">
    <property type="entry name" value="CYCLIN_CCNL_rpt2"/>
    <property type="match status" value="1"/>
</dbReference>
<feature type="compositionally biased region" description="Basic and acidic residues" evidence="2">
    <location>
        <begin position="287"/>
        <end position="297"/>
    </location>
</feature>
<accession>A0A8T1VPG9</accession>
<dbReference type="EMBL" id="JAGDFM010000226">
    <property type="protein sequence ID" value="KAG7381940.1"/>
    <property type="molecule type" value="Genomic_DNA"/>
</dbReference>
<evidence type="ECO:0000313" key="4">
    <source>
        <dbReference type="EMBL" id="KAG7381940.1"/>
    </source>
</evidence>
<feature type="domain" description="Cyclin-like" evidence="3">
    <location>
        <begin position="163"/>
        <end position="245"/>
    </location>
</feature>
<keyword evidence="5" id="KW-1185">Reference proteome</keyword>
<feature type="compositionally biased region" description="Basic and acidic residues" evidence="2">
    <location>
        <begin position="347"/>
        <end position="360"/>
    </location>
</feature>
<feature type="compositionally biased region" description="Basic residues" evidence="2">
    <location>
        <begin position="361"/>
        <end position="392"/>
    </location>
</feature>
<dbReference type="AlphaFoldDB" id="A0A8T1VPG9"/>
<dbReference type="InterPro" id="IPR043198">
    <property type="entry name" value="Cyclin/Ssn8"/>
</dbReference>
<evidence type="ECO:0000256" key="2">
    <source>
        <dbReference type="SAM" id="MobiDB-lite"/>
    </source>
</evidence>
<name>A0A8T1VPG9_9STRA</name>
<dbReference type="OrthoDB" id="10264655at2759"/>
<feature type="compositionally biased region" description="Low complexity" evidence="2">
    <location>
        <begin position="313"/>
        <end position="326"/>
    </location>
</feature>
<feature type="compositionally biased region" description="Polar residues" evidence="2">
    <location>
        <begin position="299"/>
        <end position="309"/>
    </location>
</feature>
<dbReference type="FunFam" id="1.10.472.10:FF:000031">
    <property type="entry name" value="cyclin-L1-1-like isoform X1"/>
    <property type="match status" value="1"/>
</dbReference>
<feature type="compositionally biased region" description="Basic and acidic residues" evidence="2">
    <location>
        <begin position="327"/>
        <end position="339"/>
    </location>
</feature>
<dbReference type="GO" id="GO:0016538">
    <property type="term" value="F:cyclin-dependent protein serine/threonine kinase regulator activity"/>
    <property type="evidence" value="ECO:0007669"/>
    <property type="project" value="InterPro"/>
</dbReference>
<dbReference type="Proteomes" id="UP000694044">
    <property type="component" value="Unassembled WGS sequence"/>
</dbReference>
<dbReference type="Pfam" id="PF21797">
    <property type="entry name" value="CycT2-like_C"/>
    <property type="match status" value="1"/>
</dbReference>
<proteinExistence type="inferred from homology"/>
<evidence type="ECO:0000259" key="3">
    <source>
        <dbReference type="SMART" id="SM00385"/>
    </source>
</evidence>
<feature type="region of interest" description="Disordered" evidence="2">
    <location>
        <begin position="264"/>
        <end position="401"/>
    </location>
</feature>
<dbReference type="InterPro" id="IPR006671">
    <property type="entry name" value="Cyclin_N"/>
</dbReference>
<dbReference type="PIRSF" id="PIRSF036580">
    <property type="entry name" value="Cyclin_L"/>
    <property type="match status" value="1"/>
</dbReference>